<organism evidence="2">
    <name type="scientific">Octactis speculum</name>
    <dbReference type="NCBI Taxonomy" id="3111310"/>
    <lineage>
        <taxon>Eukaryota</taxon>
        <taxon>Sar</taxon>
        <taxon>Stramenopiles</taxon>
        <taxon>Ochrophyta</taxon>
        <taxon>Dictyochophyceae</taxon>
        <taxon>Dictyochales</taxon>
        <taxon>Dictyochaceae</taxon>
        <taxon>Octactis</taxon>
    </lineage>
</organism>
<keyword evidence="1" id="KW-0812">Transmembrane</keyword>
<proteinExistence type="predicted"/>
<dbReference type="InterPro" id="IPR046345">
    <property type="entry name" value="TraB_PrgY-like"/>
</dbReference>
<evidence type="ECO:0000313" key="2">
    <source>
        <dbReference type="EMBL" id="CAD9384155.1"/>
    </source>
</evidence>
<dbReference type="PANTHER" id="PTHR21530:SF7">
    <property type="entry name" value="TRAB DOMAIN-CONTAINING PROTEIN"/>
    <property type="match status" value="1"/>
</dbReference>
<evidence type="ECO:0008006" key="3">
    <source>
        <dbReference type="Google" id="ProtNLM"/>
    </source>
</evidence>
<name>A0A7S2B2C4_9STRA</name>
<accession>A0A7S2B2C4</accession>
<dbReference type="AlphaFoldDB" id="A0A7S2B2C4"/>
<reference evidence="2" key="1">
    <citation type="submission" date="2021-01" db="EMBL/GenBank/DDBJ databases">
        <authorList>
            <person name="Corre E."/>
            <person name="Pelletier E."/>
            <person name="Niang G."/>
            <person name="Scheremetjew M."/>
            <person name="Finn R."/>
            <person name="Kale V."/>
            <person name="Holt S."/>
            <person name="Cochrane G."/>
            <person name="Meng A."/>
            <person name="Brown T."/>
            <person name="Cohen L."/>
        </authorList>
    </citation>
    <scope>NUCLEOTIDE SEQUENCE</scope>
    <source>
        <strain evidence="2">CCMP1381</strain>
    </source>
</reference>
<keyword evidence="1" id="KW-1133">Transmembrane helix</keyword>
<protein>
    <recommendedName>
        <fullName evidence="3">TraB family protein</fullName>
    </recommendedName>
</protein>
<evidence type="ECO:0000256" key="1">
    <source>
        <dbReference type="SAM" id="Phobius"/>
    </source>
</evidence>
<feature type="transmembrane region" description="Helical" evidence="1">
    <location>
        <begin position="6"/>
        <end position="26"/>
    </location>
</feature>
<feature type="transmembrane region" description="Helical" evidence="1">
    <location>
        <begin position="229"/>
        <end position="249"/>
    </location>
</feature>
<dbReference type="PANTHER" id="PTHR21530">
    <property type="entry name" value="PHEROMONE SHUTDOWN PROTEIN"/>
    <property type="match status" value="1"/>
</dbReference>
<dbReference type="EMBL" id="HBGS01009496">
    <property type="protein sequence ID" value="CAD9384155.1"/>
    <property type="molecule type" value="Transcribed_RNA"/>
</dbReference>
<sequence length="355" mass="38056">MTFGMTFGNIVGIITVITTISDAFYVPEASPVGRRVSTQASVDGESQVLRFIEPKSGRPVVLVGAMHYNPQSISLSEDIVKGLAESRSLEAVVLESCSTRWEKGEELRAQMTESEEALYSAVFENEMQAAAAVAEQYDRPIILGDQPIEITDKRIKQSVVATLKDLTSPLNGGWSRIADDTKIALGVLTGTSPEPRLSCEAGLTLRDFFDFSLVISSPVSMLRYPLSIFVRYPVFALNLVVLLLAVTFLPEFSHAVLPGFEFADNLAPDAVSESGVAGESVAQYALSVVSSLAISAIETAVFGRILLNPILAERNVALADSIVEACSKPGADERTVVAILGMAHCNGVKGLIEAR</sequence>
<keyword evidence="1" id="KW-0472">Membrane</keyword>
<gene>
    <name evidence="2" type="ORF">DSPE1174_LOCUS5022</name>
</gene>